<reference evidence="2 3" key="1">
    <citation type="journal article" date="2011" name="Proc. Natl. Acad. Sci. U.S.A.">
        <title>Comparative genomics of xylose-fermenting fungi for enhanced biofuel production.</title>
        <authorList>
            <person name="Wohlbach D.J."/>
            <person name="Kuo A."/>
            <person name="Sato T.K."/>
            <person name="Potts K.M."/>
            <person name="Salamov A.A."/>
            <person name="LaButti K.M."/>
            <person name="Sun H."/>
            <person name="Clum A."/>
            <person name="Pangilinan J.L."/>
            <person name="Lindquist E.A."/>
            <person name="Lucas S."/>
            <person name="Lapidus A."/>
            <person name="Jin M."/>
            <person name="Gunawan C."/>
            <person name="Balan V."/>
            <person name="Dale B.E."/>
            <person name="Jeffries T.W."/>
            <person name="Zinkel R."/>
            <person name="Barry K.W."/>
            <person name="Grigoriev I.V."/>
            <person name="Gasch A.P."/>
        </authorList>
    </citation>
    <scope>NUCLEOTIDE SEQUENCE [LARGE SCALE GENOMIC DNA]</scope>
    <source>
        <strain evidence="3">NRRL Y-27907 / 11-Y1</strain>
    </source>
</reference>
<dbReference type="RefSeq" id="XP_007376748.1">
    <property type="nucleotide sequence ID" value="XM_007376686.1"/>
</dbReference>
<evidence type="ECO:0000313" key="3">
    <source>
        <dbReference type="Proteomes" id="UP000000709"/>
    </source>
</evidence>
<dbReference type="InParanoid" id="G3ASM9"/>
<gene>
    <name evidence="2" type="ORF">SPAPADRAFT_155869</name>
</gene>
<accession>G3ASM9</accession>
<feature type="region of interest" description="Disordered" evidence="1">
    <location>
        <begin position="16"/>
        <end position="42"/>
    </location>
</feature>
<evidence type="ECO:0000256" key="1">
    <source>
        <dbReference type="SAM" id="MobiDB-lite"/>
    </source>
</evidence>
<dbReference type="GeneID" id="18871034"/>
<feature type="region of interest" description="Disordered" evidence="1">
    <location>
        <begin position="64"/>
        <end position="91"/>
    </location>
</feature>
<keyword evidence="3" id="KW-1185">Reference proteome</keyword>
<feature type="non-terminal residue" evidence="2">
    <location>
        <position position="91"/>
    </location>
</feature>
<name>G3ASM9_SPAPN</name>
<feature type="compositionally biased region" description="Basic and acidic residues" evidence="1">
    <location>
        <begin position="64"/>
        <end position="74"/>
    </location>
</feature>
<protein>
    <submittedName>
        <fullName evidence="2">Uncharacterized protein</fullName>
    </submittedName>
</protein>
<dbReference type="HOGENOM" id="CLU_2433011_0_0_1"/>
<dbReference type="Proteomes" id="UP000000709">
    <property type="component" value="Unassembled WGS sequence"/>
</dbReference>
<sequence length="91" mass="10533">MLMTKRKFEEDEYFIFSTPPTSSASASATPPPPSTKRVQTSRIHSEAHIRTIQMMMQAQLELQKHEKKQDHQELIMDEDAADEKSTFVQRP</sequence>
<dbReference type="EMBL" id="GL996504">
    <property type="protein sequence ID" value="EGW30715.1"/>
    <property type="molecule type" value="Genomic_DNA"/>
</dbReference>
<organism evidence="3">
    <name type="scientific">Spathaspora passalidarum (strain NRRL Y-27907 / 11-Y1)</name>
    <dbReference type="NCBI Taxonomy" id="619300"/>
    <lineage>
        <taxon>Eukaryota</taxon>
        <taxon>Fungi</taxon>
        <taxon>Dikarya</taxon>
        <taxon>Ascomycota</taxon>
        <taxon>Saccharomycotina</taxon>
        <taxon>Pichiomycetes</taxon>
        <taxon>Debaryomycetaceae</taxon>
        <taxon>Spathaspora</taxon>
    </lineage>
</organism>
<evidence type="ECO:0000313" key="2">
    <source>
        <dbReference type="EMBL" id="EGW30715.1"/>
    </source>
</evidence>
<feature type="compositionally biased region" description="Low complexity" evidence="1">
    <location>
        <begin position="17"/>
        <end position="28"/>
    </location>
</feature>
<dbReference type="KEGG" id="spaa:SPAPADRAFT_155869"/>
<dbReference type="OrthoDB" id="4026481at2759"/>
<dbReference type="AlphaFoldDB" id="G3ASM9"/>
<proteinExistence type="predicted"/>